<reference evidence="2" key="1">
    <citation type="journal article" date="2021" name="Nat. Commun.">
        <title>Genomic analyses provide insights into spinach domestication and the genetic basis of agronomic traits.</title>
        <authorList>
            <person name="Cai X."/>
            <person name="Sun X."/>
            <person name="Xu C."/>
            <person name="Sun H."/>
            <person name="Wang X."/>
            <person name="Ge C."/>
            <person name="Zhang Z."/>
            <person name="Wang Q."/>
            <person name="Fei Z."/>
            <person name="Jiao C."/>
            <person name="Wang Q."/>
        </authorList>
    </citation>
    <scope>NUCLEOTIDE SEQUENCE [LARGE SCALE GENOMIC DNA]</scope>
    <source>
        <strain evidence="2">cv. Varoflay</strain>
    </source>
</reference>
<name>A0A9R0KCC3_SPIOL</name>
<dbReference type="CDD" id="cd06222">
    <property type="entry name" value="RNase_H_like"/>
    <property type="match status" value="1"/>
</dbReference>
<dbReference type="GO" id="GO:0004523">
    <property type="term" value="F:RNA-DNA hybrid ribonuclease activity"/>
    <property type="evidence" value="ECO:0007669"/>
    <property type="project" value="InterPro"/>
</dbReference>
<reference evidence="3" key="2">
    <citation type="submission" date="2025-08" db="UniProtKB">
        <authorList>
            <consortium name="RefSeq"/>
        </authorList>
    </citation>
    <scope>IDENTIFICATION</scope>
    <source>
        <tissue evidence="3">Leaf</tissue>
    </source>
</reference>
<gene>
    <name evidence="3" type="primary">LOC110804350</name>
</gene>
<dbReference type="Proteomes" id="UP000813463">
    <property type="component" value="Chromosome 5"/>
</dbReference>
<dbReference type="InterPro" id="IPR012337">
    <property type="entry name" value="RNaseH-like_sf"/>
</dbReference>
<dbReference type="OrthoDB" id="1841727at2759"/>
<dbReference type="KEGG" id="soe:110804350"/>
<dbReference type="GeneID" id="110804350"/>
<protein>
    <recommendedName>
        <fullName evidence="1">RNase H type-1 domain-containing protein</fullName>
    </recommendedName>
</protein>
<evidence type="ECO:0000313" key="3">
    <source>
        <dbReference type="RefSeq" id="XP_021865628.1"/>
    </source>
</evidence>
<dbReference type="Pfam" id="PF13456">
    <property type="entry name" value="RVT_3"/>
    <property type="match status" value="1"/>
</dbReference>
<evidence type="ECO:0000259" key="1">
    <source>
        <dbReference type="Pfam" id="PF13456"/>
    </source>
</evidence>
<keyword evidence="2" id="KW-1185">Reference proteome</keyword>
<sequence length="139" mass="15879">MVRWYPPPMDTFKLNFDGSCKSSSAAVGVIIRDNNGQPLTAYTYNLGHSQAFMAEASALHKGIQEAKRLNIRRLYIEGDNLLIINSDKGIWSIPWKLHNIINDIKRLVLSFDMWDIKHIFREANRAAEWIANVGHLNSL</sequence>
<dbReference type="InterPro" id="IPR044730">
    <property type="entry name" value="RNase_H-like_dom_plant"/>
</dbReference>
<proteinExistence type="predicted"/>
<dbReference type="RefSeq" id="XP_021865628.1">
    <property type="nucleotide sequence ID" value="XM_022009936.2"/>
</dbReference>
<dbReference type="PANTHER" id="PTHR47723">
    <property type="entry name" value="OS05G0353850 PROTEIN"/>
    <property type="match status" value="1"/>
</dbReference>
<evidence type="ECO:0000313" key="2">
    <source>
        <dbReference type="Proteomes" id="UP000813463"/>
    </source>
</evidence>
<dbReference type="AlphaFoldDB" id="A0A9R0KCC3"/>
<dbReference type="InterPro" id="IPR036397">
    <property type="entry name" value="RNaseH_sf"/>
</dbReference>
<feature type="domain" description="RNase H type-1" evidence="1">
    <location>
        <begin position="15"/>
        <end position="132"/>
    </location>
</feature>
<accession>A0A9R0KCC3</accession>
<dbReference type="Gene3D" id="3.30.420.10">
    <property type="entry name" value="Ribonuclease H-like superfamily/Ribonuclease H"/>
    <property type="match status" value="1"/>
</dbReference>
<organism evidence="2 3">
    <name type="scientific">Spinacia oleracea</name>
    <name type="common">Spinach</name>
    <dbReference type="NCBI Taxonomy" id="3562"/>
    <lineage>
        <taxon>Eukaryota</taxon>
        <taxon>Viridiplantae</taxon>
        <taxon>Streptophyta</taxon>
        <taxon>Embryophyta</taxon>
        <taxon>Tracheophyta</taxon>
        <taxon>Spermatophyta</taxon>
        <taxon>Magnoliopsida</taxon>
        <taxon>eudicotyledons</taxon>
        <taxon>Gunneridae</taxon>
        <taxon>Pentapetalae</taxon>
        <taxon>Caryophyllales</taxon>
        <taxon>Chenopodiaceae</taxon>
        <taxon>Chenopodioideae</taxon>
        <taxon>Anserineae</taxon>
        <taxon>Spinacia</taxon>
    </lineage>
</organism>
<dbReference type="PANTHER" id="PTHR47723:SF23">
    <property type="entry name" value="REVERSE TRANSCRIPTASE-LIKE PROTEIN"/>
    <property type="match status" value="1"/>
</dbReference>
<dbReference type="InterPro" id="IPR002156">
    <property type="entry name" value="RNaseH_domain"/>
</dbReference>
<dbReference type="InterPro" id="IPR053151">
    <property type="entry name" value="RNase_H-like"/>
</dbReference>
<dbReference type="SUPFAM" id="SSF53098">
    <property type="entry name" value="Ribonuclease H-like"/>
    <property type="match status" value="1"/>
</dbReference>
<dbReference type="GO" id="GO:0003676">
    <property type="term" value="F:nucleic acid binding"/>
    <property type="evidence" value="ECO:0007669"/>
    <property type="project" value="InterPro"/>
</dbReference>